<dbReference type="AlphaFoldDB" id="A0A701ZH76"/>
<sequence>MKISYPIRDKKGKEFSSLDEIMRLIDAEAHGTWLLGGNGLWHGGIHISDVSNPFSSQKFEYADVLMACMAVETSRKFMSTVTELRDVRDSNGNIVYITGRTGRRPRREDHVYTADEIRADPSIA</sequence>
<evidence type="ECO:0000313" key="1">
    <source>
        <dbReference type="EMBL" id="HAC6576950.1"/>
    </source>
</evidence>
<organism evidence="1">
    <name type="scientific">Salmonella enterica</name>
    <name type="common">Salmonella choleraesuis</name>
    <dbReference type="NCBI Taxonomy" id="28901"/>
    <lineage>
        <taxon>Bacteria</taxon>
        <taxon>Pseudomonadati</taxon>
        <taxon>Pseudomonadota</taxon>
        <taxon>Gammaproteobacteria</taxon>
        <taxon>Enterobacterales</taxon>
        <taxon>Enterobacteriaceae</taxon>
        <taxon>Salmonella</taxon>
    </lineage>
</organism>
<name>A0A701ZH76_SALER</name>
<reference evidence="1" key="2">
    <citation type="submission" date="2018-07" db="EMBL/GenBank/DDBJ databases">
        <authorList>
            <consortium name="NCBI Pathogen Detection Project"/>
        </authorList>
    </citation>
    <scope>NUCLEOTIDE SEQUENCE</scope>
    <source>
        <strain evidence="1">232-84</strain>
    </source>
</reference>
<dbReference type="EMBL" id="DAAMGM010000030">
    <property type="protein sequence ID" value="HAC6576950.1"/>
    <property type="molecule type" value="Genomic_DNA"/>
</dbReference>
<reference evidence="1" key="1">
    <citation type="journal article" date="2018" name="Genome Biol.">
        <title>SKESA: strategic k-mer extension for scrupulous assemblies.</title>
        <authorList>
            <person name="Souvorov A."/>
            <person name="Agarwala R."/>
            <person name="Lipman D.J."/>
        </authorList>
    </citation>
    <scope>NUCLEOTIDE SEQUENCE</scope>
    <source>
        <strain evidence="1">232-84</strain>
    </source>
</reference>
<protein>
    <submittedName>
        <fullName evidence="1">Uncharacterized protein</fullName>
    </submittedName>
</protein>
<comment type="caution">
    <text evidence="1">The sequence shown here is derived from an EMBL/GenBank/DDBJ whole genome shotgun (WGS) entry which is preliminary data.</text>
</comment>
<proteinExistence type="predicted"/>
<accession>A0A701ZH76</accession>
<gene>
    <name evidence="1" type="ORF">G0B27_22745</name>
</gene>
<dbReference type="RefSeq" id="WP_079793380.1">
    <property type="nucleotide sequence ID" value="NZ_MXNY01000031.1"/>
</dbReference>